<dbReference type="OrthoDB" id="2933732at2"/>
<name>A0A1G9B8A9_9BACI</name>
<dbReference type="AlphaFoldDB" id="A0A1G9B8A9"/>
<organism evidence="1 2">
    <name type="scientific">Sediminibacillus albus</name>
    <dbReference type="NCBI Taxonomy" id="407036"/>
    <lineage>
        <taxon>Bacteria</taxon>
        <taxon>Bacillati</taxon>
        <taxon>Bacillota</taxon>
        <taxon>Bacilli</taxon>
        <taxon>Bacillales</taxon>
        <taxon>Bacillaceae</taxon>
        <taxon>Sediminibacillus</taxon>
    </lineage>
</organism>
<dbReference type="Pfam" id="PF08970">
    <property type="entry name" value="Sda"/>
    <property type="match status" value="1"/>
</dbReference>
<dbReference type="RefSeq" id="WP_093215536.1">
    <property type="nucleotide sequence ID" value="NZ_FNFL01000005.1"/>
</dbReference>
<gene>
    <name evidence="1" type="ORF">SAMN05216243_2868</name>
</gene>
<keyword evidence="2" id="KW-1185">Reference proteome</keyword>
<evidence type="ECO:0000313" key="1">
    <source>
        <dbReference type="EMBL" id="SDK35713.1"/>
    </source>
</evidence>
<reference evidence="1 2" key="1">
    <citation type="submission" date="2016-10" db="EMBL/GenBank/DDBJ databases">
        <authorList>
            <person name="de Groot N.N."/>
        </authorList>
    </citation>
    <scope>NUCLEOTIDE SEQUENCE [LARGE SCALE GENOMIC DNA]</scope>
    <source>
        <strain evidence="1 2">CGMCC 1.6502</strain>
    </source>
</reference>
<proteinExistence type="predicted"/>
<protein>
    <submittedName>
        <fullName evidence="1">Sporulation inhibitor A</fullName>
    </submittedName>
</protein>
<dbReference type="EMBL" id="FNFL01000005">
    <property type="protein sequence ID" value="SDK35713.1"/>
    <property type="molecule type" value="Genomic_DNA"/>
</dbReference>
<accession>A0A1G9B8A9</accession>
<dbReference type="Proteomes" id="UP000198694">
    <property type="component" value="Unassembled WGS sequence"/>
</dbReference>
<sequence>MFDKLPDEKLLDAYVKAVELQLERNFIHLLRDALVFRGIKIPD</sequence>
<dbReference type="SUPFAM" id="SSF100985">
    <property type="entry name" value="Sporulation inhibitor Sda"/>
    <property type="match status" value="1"/>
</dbReference>
<dbReference type="InterPro" id="IPR015064">
    <property type="entry name" value="Sda"/>
</dbReference>
<evidence type="ECO:0000313" key="2">
    <source>
        <dbReference type="Proteomes" id="UP000198694"/>
    </source>
</evidence>
<dbReference type="InterPro" id="IPR036916">
    <property type="entry name" value="Sda_sf"/>
</dbReference>
<dbReference type="Gene3D" id="1.10.287.1100">
    <property type="entry name" value="Sporulation inhibitor A"/>
    <property type="match status" value="1"/>
</dbReference>